<sequence length="73" mass="8466">MMHSACKMTLWRALGVFYDMPNVMSLLREYRCFWAAFITVYSPEAGRGILNEHTEEFEVRNSQVATIGLKLFS</sequence>
<proteinExistence type="predicted"/>
<accession>A0ACC2FLG5</accession>
<keyword evidence="2" id="KW-1185">Reference proteome</keyword>
<dbReference type="Proteomes" id="UP001157502">
    <property type="component" value="Chromosome 25"/>
</dbReference>
<gene>
    <name evidence="1" type="ORF">DPEC_G00275670</name>
</gene>
<evidence type="ECO:0000313" key="2">
    <source>
        <dbReference type="Proteomes" id="UP001157502"/>
    </source>
</evidence>
<evidence type="ECO:0000313" key="1">
    <source>
        <dbReference type="EMBL" id="KAJ7992162.1"/>
    </source>
</evidence>
<organism evidence="1 2">
    <name type="scientific">Dallia pectoralis</name>
    <name type="common">Alaska blackfish</name>
    <dbReference type="NCBI Taxonomy" id="75939"/>
    <lineage>
        <taxon>Eukaryota</taxon>
        <taxon>Metazoa</taxon>
        <taxon>Chordata</taxon>
        <taxon>Craniata</taxon>
        <taxon>Vertebrata</taxon>
        <taxon>Euteleostomi</taxon>
        <taxon>Actinopterygii</taxon>
        <taxon>Neopterygii</taxon>
        <taxon>Teleostei</taxon>
        <taxon>Protacanthopterygii</taxon>
        <taxon>Esociformes</taxon>
        <taxon>Umbridae</taxon>
        <taxon>Dallia</taxon>
    </lineage>
</organism>
<protein>
    <submittedName>
        <fullName evidence="1">Uncharacterized protein</fullName>
    </submittedName>
</protein>
<dbReference type="EMBL" id="CM055752">
    <property type="protein sequence ID" value="KAJ7992162.1"/>
    <property type="molecule type" value="Genomic_DNA"/>
</dbReference>
<comment type="caution">
    <text evidence="1">The sequence shown here is derived from an EMBL/GenBank/DDBJ whole genome shotgun (WGS) entry which is preliminary data.</text>
</comment>
<name>A0ACC2FLG5_DALPE</name>
<reference evidence="1" key="1">
    <citation type="submission" date="2021-05" db="EMBL/GenBank/DDBJ databases">
        <authorList>
            <person name="Pan Q."/>
            <person name="Jouanno E."/>
            <person name="Zahm M."/>
            <person name="Klopp C."/>
            <person name="Cabau C."/>
            <person name="Louis A."/>
            <person name="Berthelot C."/>
            <person name="Parey E."/>
            <person name="Roest Crollius H."/>
            <person name="Montfort J."/>
            <person name="Robinson-Rechavi M."/>
            <person name="Bouchez O."/>
            <person name="Lampietro C."/>
            <person name="Lopez Roques C."/>
            <person name="Donnadieu C."/>
            <person name="Postlethwait J."/>
            <person name="Bobe J."/>
            <person name="Dillon D."/>
            <person name="Chandos A."/>
            <person name="von Hippel F."/>
            <person name="Guiguen Y."/>
        </authorList>
    </citation>
    <scope>NUCLEOTIDE SEQUENCE</scope>
    <source>
        <strain evidence="1">YG-Jan2019</strain>
    </source>
</reference>